<proteinExistence type="predicted"/>
<sequence length="213" mass="24277">MNKKAIRKKLSLAIVSSAVVMSLSACKTPKQQSNMQVINLSSNAKFVFNKKGECTVKNKQKISEEEFQNLIGFGGFMWVSTHIVLENGHLDTQDYYRSLLGHSPINYYFKNGKCHTIMFSSANGKTVSYEYDYKYDAKINRLIIKDFAYMDIIALSEGSMEILQPMGFFPNGKPRYAYSIYRRADDAEISSILMRSGLLKPTINLDELTEEEK</sequence>
<name>A0A9D5WXU7_9BACT</name>
<gene>
    <name evidence="1" type="ORF">HXN55_04980</name>
</gene>
<dbReference type="AlphaFoldDB" id="A0A9D5WXU7"/>
<protein>
    <submittedName>
        <fullName evidence="1">Uncharacterized protein</fullName>
    </submittedName>
</protein>
<comment type="caution">
    <text evidence="1">The sequence shown here is derived from an EMBL/GenBank/DDBJ whole genome shotgun (WGS) entry which is preliminary data.</text>
</comment>
<reference evidence="1" key="1">
    <citation type="submission" date="2020-04" db="EMBL/GenBank/DDBJ databases">
        <title>Deep metagenomics examines the oral microbiome during advanced dental caries in children, revealing novel taxa and co-occurrences with host molecules.</title>
        <authorList>
            <person name="Baker J.L."/>
            <person name="Morton J.T."/>
            <person name="Dinis M."/>
            <person name="Alvarez R."/>
            <person name="Tran N.C."/>
            <person name="Knight R."/>
            <person name="Edlund A."/>
        </authorList>
    </citation>
    <scope>NUCLEOTIDE SEQUENCE</scope>
    <source>
        <strain evidence="1">JCVI_32_bin.50</strain>
    </source>
</reference>
<dbReference type="Proteomes" id="UP000787419">
    <property type="component" value="Unassembled WGS sequence"/>
</dbReference>
<dbReference type="PROSITE" id="PS51257">
    <property type="entry name" value="PROKAR_LIPOPROTEIN"/>
    <property type="match status" value="1"/>
</dbReference>
<accession>A0A9D5WXU7</accession>
<evidence type="ECO:0000313" key="1">
    <source>
        <dbReference type="EMBL" id="MBF1446724.1"/>
    </source>
</evidence>
<evidence type="ECO:0000313" key="2">
    <source>
        <dbReference type="Proteomes" id="UP000787419"/>
    </source>
</evidence>
<dbReference type="EMBL" id="JABZTM010000041">
    <property type="protein sequence ID" value="MBF1446724.1"/>
    <property type="molecule type" value="Genomic_DNA"/>
</dbReference>
<dbReference type="RefSeq" id="WP_004365925.1">
    <property type="nucleotide sequence ID" value="NZ_CP082842.1"/>
</dbReference>
<organism evidence="1 2">
    <name type="scientific">Prevotella nigrescens</name>
    <dbReference type="NCBI Taxonomy" id="28133"/>
    <lineage>
        <taxon>Bacteria</taxon>
        <taxon>Pseudomonadati</taxon>
        <taxon>Bacteroidota</taxon>
        <taxon>Bacteroidia</taxon>
        <taxon>Bacteroidales</taxon>
        <taxon>Prevotellaceae</taxon>
        <taxon>Prevotella</taxon>
    </lineage>
</organism>